<evidence type="ECO:0000256" key="1">
    <source>
        <dbReference type="SAM" id="Phobius"/>
    </source>
</evidence>
<feature type="transmembrane region" description="Helical" evidence="1">
    <location>
        <begin position="186"/>
        <end position="205"/>
    </location>
</feature>
<feature type="transmembrane region" description="Helical" evidence="1">
    <location>
        <begin position="21"/>
        <end position="39"/>
    </location>
</feature>
<dbReference type="AlphaFoldDB" id="A0A845QGX5"/>
<keyword evidence="1" id="KW-0472">Membrane</keyword>
<name>A0A845QGX5_9FIRM</name>
<feature type="transmembrane region" description="Helical" evidence="1">
    <location>
        <begin position="116"/>
        <end position="139"/>
    </location>
</feature>
<keyword evidence="1" id="KW-1133">Transmembrane helix</keyword>
<feature type="transmembrane region" description="Helical" evidence="1">
    <location>
        <begin position="151"/>
        <end position="174"/>
    </location>
</feature>
<feature type="transmembrane region" description="Helical" evidence="1">
    <location>
        <begin position="78"/>
        <end position="95"/>
    </location>
</feature>
<keyword evidence="1" id="KW-0812">Transmembrane</keyword>
<feature type="transmembrane region" description="Helical" evidence="1">
    <location>
        <begin position="229"/>
        <end position="252"/>
    </location>
</feature>
<reference evidence="2 3" key="1">
    <citation type="submission" date="2018-08" db="EMBL/GenBank/DDBJ databases">
        <title>Murine metabolic-syndrome-specific gut microbial biobank.</title>
        <authorList>
            <person name="Liu C."/>
        </authorList>
    </citation>
    <scope>NUCLEOTIDE SEQUENCE [LARGE SCALE GENOMIC DNA]</scope>
    <source>
        <strain evidence="2 3">28</strain>
    </source>
</reference>
<accession>A0A845QGX5</accession>
<organism evidence="2 3">
    <name type="scientific">Anaerotruncus colihominis</name>
    <dbReference type="NCBI Taxonomy" id="169435"/>
    <lineage>
        <taxon>Bacteria</taxon>
        <taxon>Bacillati</taxon>
        <taxon>Bacillota</taxon>
        <taxon>Clostridia</taxon>
        <taxon>Eubacteriales</taxon>
        <taxon>Oscillospiraceae</taxon>
        <taxon>Anaerotruncus</taxon>
    </lineage>
</organism>
<protein>
    <submittedName>
        <fullName evidence="2">ABC transporter permease</fullName>
    </submittedName>
</protein>
<dbReference type="RefSeq" id="WP_160201626.1">
    <property type="nucleotide sequence ID" value="NZ_QXWK01000011.1"/>
</dbReference>
<dbReference type="Proteomes" id="UP000446866">
    <property type="component" value="Unassembled WGS sequence"/>
</dbReference>
<gene>
    <name evidence="2" type="ORF">D0435_06710</name>
</gene>
<comment type="caution">
    <text evidence="2">The sequence shown here is derived from an EMBL/GenBank/DDBJ whole genome shotgun (WGS) entry which is preliminary data.</text>
</comment>
<keyword evidence="3" id="KW-1185">Reference proteome</keyword>
<evidence type="ECO:0000313" key="2">
    <source>
        <dbReference type="EMBL" id="NBH61340.1"/>
    </source>
</evidence>
<evidence type="ECO:0000313" key="3">
    <source>
        <dbReference type="Proteomes" id="UP000446866"/>
    </source>
</evidence>
<proteinExistence type="predicted"/>
<sequence>MMELRAFTWKEFLWAARTGKLMFLMILFVLFGVMNPAIAKMTPWLMETLAGDLADSGFHIVATTVNGLTSWNQFCKNIPLAMIVFLLLFSGILTTEYEKGTLTMMLAKGLARWKILAAKGLVTGILWTAGYWMSFAITWGYNRFFWNDDSAAYVFAAGGCYYLLGLWLITLVLLMSAIFKTGGAALAAVVCSFAAVYLLGFLPAIKEYLPGFLFNAQTLLASAAEPADFVPVILITIAISVASLVSAFILFARRTV</sequence>
<dbReference type="EMBL" id="QXWK01000011">
    <property type="protein sequence ID" value="NBH61340.1"/>
    <property type="molecule type" value="Genomic_DNA"/>
</dbReference>